<dbReference type="AlphaFoldDB" id="F2CXF4"/>
<evidence type="ECO:0000313" key="1">
    <source>
        <dbReference type="EMBL" id="BAJ87525.1"/>
    </source>
</evidence>
<sequence>MGIGMGTEVLDANALPPPPTATPLSPACPCIPPCRYCAHILCSCASSSCFLSISAICTYDGGGTASDAANGSPPATPSGPGSARMLWVPGSATLLALPDAACARAWCRTAPWSYIPCRRSGSIPPPRAAVCFDRLLAVSTSASSQSAFPGSAAGVCHAEVVVSLGAPSSDGNATQLPFADCDGASEKSASASLFPCSSAAAADSLRSTRSLV</sequence>
<organism evidence="1">
    <name type="scientific">Hordeum vulgare subsp. vulgare</name>
    <name type="common">Domesticated barley</name>
    <dbReference type="NCBI Taxonomy" id="112509"/>
    <lineage>
        <taxon>Eukaryota</taxon>
        <taxon>Viridiplantae</taxon>
        <taxon>Streptophyta</taxon>
        <taxon>Embryophyta</taxon>
        <taxon>Tracheophyta</taxon>
        <taxon>Spermatophyta</taxon>
        <taxon>Magnoliopsida</taxon>
        <taxon>Liliopsida</taxon>
        <taxon>Poales</taxon>
        <taxon>Poaceae</taxon>
        <taxon>BOP clade</taxon>
        <taxon>Pooideae</taxon>
        <taxon>Triticodae</taxon>
        <taxon>Triticeae</taxon>
        <taxon>Hordeinae</taxon>
        <taxon>Hordeum</taxon>
    </lineage>
</organism>
<name>F2CXF4_HORVV</name>
<accession>F2CXF4</accession>
<dbReference type="EMBL" id="AK356307">
    <property type="protein sequence ID" value="BAJ87525.1"/>
    <property type="molecule type" value="mRNA"/>
</dbReference>
<protein>
    <submittedName>
        <fullName evidence="1">Predicted protein</fullName>
    </submittedName>
</protein>
<reference evidence="1" key="1">
    <citation type="journal article" date="2011" name="Plant Physiol.">
        <title>Comprehensive sequence analysis of 24,783 barley full-length cDNAs derived from 12 clone libraries.</title>
        <authorList>
            <person name="Matsumoto T."/>
            <person name="Tanaka T."/>
            <person name="Sakai H."/>
            <person name="Amano N."/>
            <person name="Kanamori H."/>
            <person name="Kurita K."/>
            <person name="Kikuta A."/>
            <person name="Kamiya K."/>
            <person name="Yamamoto M."/>
            <person name="Ikawa H."/>
            <person name="Fujii N."/>
            <person name="Hori K."/>
            <person name="Itoh T."/>
            <person name="Sato K."/>
        </authorList>
    </citation>
    <scope>NUCLEOTIDE SEQUENCE</scope>
    <source>
        <tissue evidence="1">Shoot</tissue>
    </source>
</reference>
<proteinExistence type="evidence at transcript level"/>